<name>A0A7W6LEG0_9HYPH</name>
<evidence type="ECO:0000256" key="5">
    <source>
        <dbReference type="ARBA" id="ARBA00022989"/>
    </source>
</evidence>
<sequence>MPTHESRTGFSRLEKYITQLSVVLVGFGGLCLVAACALTGLSIIGALTIRPIPGEIEVVELLCGLAVFGFLPFCQLKRGHVGVDLLIAAFGQKAMNVTQLIGDIIIAGLFALITWRHCIGFLDKLENGETTPLLLWPIWWGYLVALILLIANVLVCLFIILADLRDIRNKKAIVAAMGAH</sequence>
<dbReference type="RefSeq" id="WP_062553240.1">
    <property type="nucleotide sequence ID" value="NZ_CP049250.1"/>
</dbReference>
<comment type="subunit">
    <text evidence="7">The complex comprises the extracytoplasmic solute receptor protein and the two transmembrane proteins.</text>
</comment>
<evidence type="ECO:0000259" key="8">
    <source>
        <dbReference type="Pfam" id="PF04290"/>
    </source>
</evidence>
<feature type="domain" description="Tripartite ATP-independent periplasmic transporters DctQ component" evidence="8">
    <location>
        <begin position="37"/>
        <end position="167"/>
    </location>
</feature>
<keyword evidence="4 7" id="KW-0812">Transmembrane</keyword>
<comment type="caution">
    <text evidence="9">The sequence shown here is derived from an EMBL/GenBank/DDBJ whole genome shotgun (WGS) entry which is preliminary data.</text>
</comment>
<proteinExistence type="inferred from homology"/>
<dbReference type="GO" id="GO:0022857">
    <property type="term" value="F:transmembrane transporter activity"/>
    <property type="evidence" value="ECO:0007669"/>
    <property type="project" value="UniProtKB-UniRule"/>
</dbReference>
<feature type="transmembrane region" description="Helical" evidence="7">
    <location>
        <begin position="137"/>
        <end position="161"/>
    </location>
</feature>
<keyword evidence="5 7" id="KW-1133">Transmembrane helix</keyword>
<keyword evidence="7" id="KW-0997">Cell inner membrane</keyword>
<evidence type="ECO:0000256" key="1">
    <source>
        <dbReference type="ARBA" id="ARBA00004651"/>
    </source>
</evidence>
<keyword evidence="3" id="KW-1003">Cell membrane</keyword>
<dbReference type="Pfam" id="PF04290">
    <property type="entry name" value="DctQ"/>
    <property type="match status" value="1"/>
</dbReference>
<protein>
    <recommendedName>
        <fullName evidence="7">TRAP transporter small permease protein</fullName>
    </recommendedName>
</protein>
<evidence type="ECO:0000256" key="6">
    <source>
        <dbReference type="ARBA" id="ARBA00023136"/>
    </source>
</evidence>
<keyword evidence="10" id="KW-1185">Reference proteome</keyword>
<comment type="function">
    <text evidence="7">Part of the tripartite ATP-independent periplasmic (TRAP) transport system.</text>
</comment>
<evidence type="ECO:0000256" key="7">
    <source>
        <dbReference type="RuleBase" id="RU369079"/>
    </source>
</evidence>
<gene>
    <name evidence="9" type="ORF">GGQ72_001390</name>
</gene>
<feature type="transmembrane region" description="Helical" evidence="7">
    <location>
        <begin position="58"/>
        <end position="76"/>
    </location>
</feature>
<evidence type="ECO:0000256" key="4">
    <source>
        <dbReference type="ARBA" id="ARBA00022692"/>
    </source>
</evidence>
<dbReference type="InterPro" id="IPR055348">
    <property type="entry name" value="DctQ"/>
</dbReference>
<evidence type="ECO:0000256" key="3">
    <source>
        <dbReference type="ARBA" id="ARBA00022475"/>
    </source>
</evidence>
<keyword evidence="6 7" id="KW-0472">Membrane</keyword>
<organism evidence="9 10">
    <name type="scientific">Rhizobium rhizoryzae</name>
    <dbReference type="NCBI Taxonomy" id="451876"/>
    <lineage>
        <taxon>Bacteria</taxon>
        <taxon>Pseudomonadati</taxon>
        <taxon>Pseudomonadota</taxon>
        <taxon>Alphaproteobacteria</taxon>
        <taxon>Hyphomicrobiales</taxon>
        <taxon>Rhizobiaceae</taxon>
        <taxon>Rhizobium/Agrobacterium group</taxon>
        <taxon>Rhizobium</taxon>
    </lineage>
</organism>
<accession>A0A7W6LEG0</accession>
<dbReference type="EMBL" id="JACIEC010000001">
    <property type="protein sequence ID" value="MBB4142891.1"/>
    <property type="molecule type" value="Genomic_DNA"/>
</dbReference>
<keyword evidence="2 7" id="KW-0813">Transport</keyword>
<evidence type="ECO:0000256" key="2">
    <source>
        <dbReference type="ARBA" id="ARBA00022448"/>
    </source>
</evidence>
<feature type="transmembrane region" description="Helical" evidence="7">
    <location>
        <begin position="20"/>
        <end position="46"/>
    </location>
</feature>
<dbReference type="AlphaFoldDB" id="A0A7W6LEG0"/>
<dbReference type="GO" id="GO:0005886">
    <property type="term" value="C:plasma membrane"/>
    <property type="evidence" value="ECO:0007669"/>
    <property type="project" value="UniProtKB-SubCell"/>
</dbReference>
<evidence type="ECO:0000313" key="9">
    <source>
        <dbReference type="EMBL" id="MBB4142891.1"/>
    </source>
</evidence>
<comment type="subcellular location">
    <subcellularLocation>
        <location evidence="7">Cell inner membrane</location>
        <topology evidence="7">Multi-pass membrane protein</topology>
    </subcellularLocation>
    <subcellularLocation>
        <location evidence="1">Cell membrane</location>
        <topology evidence="1">Multi-pass membrane protein</topology>
    </subcellularLocation>
</comment>
<feature type="transmembrane region" description="Helical" evidence="7">
    <location>
        <begin position="97"/>
        <end position="117"/>
    </location>
</feature>
<reference evidence="9 10" key="1">
    <citation type="submission" date="2020-08" db="EMBL/GenBank/DDBJ databases">
        <title>Genomic Encyclopedia of Type Strains, Phase IV (KMG-IV): sequencing the most valuable type-strain genomes for metagenomic binning, comparative biology and taxonomic classification.</title>
        <authorList>
            <person name="Goeker M."/>
        </authorList>
    </citation>
    <scope>NUCLEOTIDE SEQUENCE [LARGE SCALE GENOMIC DNA]</scope>
    <source>
        <strain evidence="9 10">DSM 29514</strain>
    </source>
</reference>
<evidence type="ECO:0000313" key="10">
    <source>
        <dbReference type="Proteomes" id="UP000519897"/>
    </source>
</evidence>
<dbReference type="Proteomes" id="UP000519897">
    <property type="component" value="Unassembled WGS sequence"/>
</dbReference>
<comment type="similarity">
    <text evidence="7">Belongs to the TRAP transporter small permease family.</text>
</comment>